<dbReference type="InterPro" id="IPR043736">
    <property type="entry name" value="DUF5681"/>
</dbReference>
<dbReference type="AlphaFoldDB" id="A0A2M8RCV8"/>
<organism evidence="3 4">
    <name type="scientific">Bradyrhizobium forestalis</name>
    <dbReference type="NCBI Taxonomy" id="1419263"/>
    <lineage>
        <taxon>Bacteria</taxon>
        <taxon>Pseudomonadati</taxon>
        <taxon>Pseudomonadota</taxon>
        <taxon>Alphaproteobacteria</taxon>
        <taxon>Hyphomicrobiales</taxon>
        <taxon>Nitrobacteraceae</taxon>
        <taxon>Bradyrhizobium</taxon>
    </lineage>
</organism>
<feature type="region of interest" description="Disordered" evidence="1">
    <location>
        <begin position="34"/>
        <end position="55"/>
    </location>
</feature>
<dbReference type="Proteomes" id="UP000231194">
    <property type="component" value="Unassembled WGS sequence"/>
</dbReference>
<reference evidence="3 4" key="1">
    <citation type="submission" date="2017-11" db="EMBL/GenBank/DDBJ databases">
        <title>Bradyrhizobium forestalis sp. nov., an efficient nitrogen-fixing bacterium isolated from nodules of forest legume species in the Amazon.</title>
        <authorList>
            <person name="Costa E.M."/>
            <person name="Guimaraes A."/>
            <person name="Carvalho T.S."/>
            <person name="Rodrigues T.L."/>
            <person name="Ribeiro P.R.A."/>
            <person name="Lebbe L."/>
            <person name="Willems A."/>
            <person name="Moreira F.M.S."/>
        </authorList>
    </citation>
    <scope>NUCLEOTIDE SEQUENCE [LARGE SCALE GENOMIC DNA]</scope>
    <source>
        <strain evidence="3 4">INPA54B</strain>
    </source>
</reference>
<evidence type="ECO:0000259" key="2">
    <source>
        <dbReference type="Pfam" id="PF18932"/>
    </source>
</evidence>
<accession>A0A2M8RCV8</accession>
<proteinExistence type="predicted"/>
<keyword evidence="4" id="KW-1185">Reference proteome</keyword>
<dbReference type="EMBL" id="PGVG01000005">
    <property type="protein sequence ID" value="PJG55652.1"/>
    <property type="molecule type" value="Genomic_DNA"/>
</dbReference>
<name>A0A2M8RCV8_9BRAD</name>
<evidence type="ECO:0000256" key="1">
    <source>
        <dbReference type="SAM" id="MobiDB-lite"/>
    </source>
</evidence>
<gene>
    <name evidence="3" type="ORF">CVM73_08865</name>
</gene>
<comment type="caution">
    <text evidence="3">The sequence shown here is derived from an EMBL/GenBank/DDBJ whole genome shotgun (WGS) entry which is preliminary data.</text>
</comment>
<feature type="domain" description="DUF5681" evidence="2">
    <location>
        <begin position="31"/>
        <end position="109"/>
    </location>
</feature>
<protein>
    <recommendedName>
        <fullName evidence="2">DUF5681 domain-containing protein</fullName>
    </recommendedName>
</protein>
<sequence>MVNPEATPFSFEAVSSLMIIIQGAHMARNLKGQFEKGTSGNLRGRPRKQSHPISDDQVRRDFFEAEEMLVPVVIGNKREMIPARVAIDRQLVFKAVAGDARARDLYYKRKDRFILEHVNQQLENLRVIVEGEDRLREFPEDVTDEFKKALSLLKQSIDRHYYPF</sequence>
<evidence type="ECO:0000313" key="3">
    <source>
        <dbReference type="EMBL" id="PJG55652.1"/>
    </source>
</evidence>
<dbReference type="Pfam" id="PF18932">
    <property type="entry name" value="DUF5681"/>
    <property type="match status" value="1"/>
</dbReference>
<evidence type="ECO:0000313" key="4">
    <source>
        <dbReference type="Proteomes" id="UP000231194"/>
    </source>
</evidence>